<dbReference type="AlphaFoldDB" id="A0A0J9UP25"/>
<proteinExistence type="predicted"/>
<name>A0A0J9UP25_DROSI</name>
<organism evidence="2">
    <name type="scientific">Drosophila simulans</name>
    <name type="common">Fruit fly</name>
    <dbReference type="NCBI Taxonomy" id="7240"/>
    <lineage>
        <taxon>Eukaryota</taxon>
        <taxon>Metazoa</taxon>
        <taxon>Ecdysozoa</taxon>
        <taxon>Arthropoda</taxon>
        <taxon>Hexapoda</taxon>
        <taxon>Insecta</taxon>
        <taxon>Pterygota</taxon>
        <taxon>Neoptera</taxon>
        <taxon>Endopterygota</taxon>
        <taxon>Diptera</taxon>
        <taxon>Brachycera</taxon>
        <taxon>Muscomorpha</taxon>
        <taxon>Ephydroidea</taxon>
        <taxon>Drosophilidae</taxon>
        <taxon>Drosophila</taxon>
        <taxon>Sophophora</taxon>
    </lineage>
</organism>
<feature type="compositionally biased region" description="Gly residues" evidence="1">
    <location>
        <begin position="27"/>
        <end position="43"/>
    </location>
</feature>
<sequence length="43" mass="4491">MGECVRWPPADRPEMNMHTCRRRGGENFRGGGVGGAGGSGLSS</sequence>
<dbReference type="EMBL" id="CM002912">
    <property type="protein sequence ID" value="KMZ00491.1"/>
    <property type="molecule type" value="Genomic_DNA"/>
</dbReference>
<gene>
    <name evidence="2" type="primary">Dsim\GD28372</name>
    <name evidence="2" type="ORF">Dsimw501_GD28372</name>
</gene>
<evidence type="ECO:0000256" key="1">
    <source>
        <dbReference type="SAM" id="MobiDB-lite"/>
    </source>
</evidence>
<feature type="region of interest" description="Disordered" evidence="1">
    <location>
        <begin position="23"/>
        <end position="43"/>
    </location>
</feature>
<reference evidence="2" key="2">
    <citation type="submission" date="2014-06" db="EMBL/GenBank/DDBJ databases">
        <authorList>
            <person name="Hu T."/>
            <person name="Eisen M.B."/>
            <person name="Thornton K.R."/>
            <person name="Andolfatto P."/>
        </authorList>
    </citation>
    <scope>NUCLEOTIDE SEQUENCE</scope>
    <source>
        <strain evidence="2">W501</strain>
    </source>
</reference>
<protein>
    <submittedName>
        <fullName evidence="2">Uncharacterized protein</fullName>
    </submittedName>
</protein>
<evidence type="ECO:0000313" key="2">
    <source>
        <dbReference type="EMBL" id="KMZ00491.1"/>
    </source>
</evidence>
<dbReference type="Proteomes" id="UP000035880">
    <property type="component" value="Chromosome 3L"/>
</dbReference>
<accession>A0A0J9UP25</accession>
<dbReference type="KEGG" id="dsi:Dsimw501_GD28372"/>
<reference evidence="2" key="1">
    <citation type="journal article" date="2013" name="Genome Res.">
        <title>A second-generation assembly of the Drosophila simulans genome provides new insights into patterns of lineage-specific divergence.</title>
        <authorList>
            <person name="Hu T.T."/>
            <person name="Eisen M.B."/>
            <person name="Thornton K.R."/>
            <person name="Andolfatto P."/>
        </authorList>
    </citation>
    <scope>NUCLEOTIDE SEQUENCE [LARGE SCALE GENOMIC DNA]</scope>
    <source>
        <strain evidence="2">W501</strain>
    </source>
</reference>
<dbReference type="Bgee" id="FBgn0269662">
    <property type="expression patterns" value="Expressed in male reproductive system and 2 other cell types or tissues"/>
</dbReference>
<reference evidence="2" key="3">
    <citation type="submission" date="2015-04" db="EMBL/GenBank/DDBJ databases">
        <authorList>
            <consortium name="FlyBase"/>
        </authorList>
    </citation>
    <scope>NUCLEOTIDE SEQUENCE</scope>
    <source>
        <strain evidence="2">W501</strain>
    </source>
</reference>